<gene>
    <name evidence="2" type="ORF">DMAD_01878</name>
</gene>
<feature type="compositionally biased region" description="Basic residues" evidence="1">
    <location>
        <begin position="265"/>
        <end position="279"/>
    </location>
</feature>
<dbReference type="Proteomes" id="UP001500889">
    <property type="component" value="Chromosome A"/>
</dbReference>
<proteinExistence type="predicted"/>
<feature type="region of interest" description="Disordered" evidence="1">
    <location>
        <begin position="189"/>
        <end position="362"/>
    </location>
</feature>
<reference evidence="2 3" key="1">
    <citation type="submission" date="2024-02" db="EMBL/GenBank/DDBJ databases">
        <title>A chromosome-level genome assembly of Drosophila madeirensis, a fruit fly species endemic to Madeira island.</title>
        <authorList>
            <person name="Tomihara K."/>
            <person name="Llopart A."/>
            <person name="Yamamoto D."/>
        </authorList>
    </citation>
    <scope>NUCLEOTIDE SEQUENCE [LARGE SCALE GENOMIC DNA]</scope>
    <source>
        <strain evidence="2 3">RF1</strain>
    </source>
</reference>
<feature type="region of interest" description="Disordered" evidence="1">
    <location>
        <begin position="61"/>
        <end position="90"/>
    </location>
</feature>
<feature type="region of interest" description="Disordered" evidence="1">
    <location>
        <begin position="1"/>
        <end position="44"/>
    </location>
</feature>
<keyword evidence="3" id="KW-1185">Reference proteome</keyword>
<feature type="compositionally biased region" description="Polar residues" evidence="1">
    <location>
        <begin position="332"/>
        <end position="346"/>
    </location>
</feature>
<organism evidence="2 3">
    <name type="scientific">Drosophila madeirensis</name>
    <name type="common">Fruit fly</name>
    <dbReference type="NCBI Taxonomy" id="30013"/>
    <lineage>
        <taxon>Eukaryota</taxon>
        <taxon>Metazoa</taxon>
        <taxon>Ecdysozoa</taxon>
        <taxon>Arthropoda</taxon>
        <taxon>Hexapoda</taxon>
        <taxon>Insecta</taxon>
        <taxon>Pterygota</taxon>
        <taxon>Neoptera</taxon>
        <taxon>Endopterygota</taxon>
        <taxon>Diptera</taxon>
        <taxon>Brachycera</taxon>
        <taxon>Muscomorpha</taxon>
        <taxon>Ephydroidea</taxon>
        <taxon>Drosophilidae</taxon>
        <taxon>Drosophila</taxon>
        <taxon>Sophophora</taxon>
    </lineage>
</organism>
<name>A0AAU9G3P9_DROMD</name>
<sequence>MSSHKDMNPDKKPVPDNRQDEPDEQQQQGSTAAEVSTPAPRGDLAVLAPIERNYFMRINRQEQATSVRQPENWRARPQQAAKRSPTFGAASTSSAAATSVAATTSAASITEGAAGTSMTLGAAPLNGFATTPLNAADNEEIPLDGYGSSDDDDFSDFCEYDTMFQEQPNYALVQTWSSYLKRRYAAAGGQRAPLEMGQAAPTSDMPPTENWRARSATASTEAASASSWRRTLDYTNQRRGSMSGNHNPDASGSQEELLQPERQPARRPHHDTRGHHGRQRNQWTNSAYHNPPTLNGAVSPHPEHPGITNGLIGAPGAREYRQERFRGFSMSGGFQRTRSFGPSNNRRPPPSADASPGRRGSM</sequence>
<feature type="compositionally biased region" description="Polar residues" evidence="1">
    <location>
        <begin position="233"/>
        <end position="256"/>
    </location>
</feature>
<evidence type="ECO:0000313" key="3">
    <source>
        <dbReference type="Proteomes" id="UP001500889"/>
    </source>
</evidence>
<feature type="compositionally biased region" description="Low complexity" evidence="1">
    <location>
        <begin position="213"/>
        <end position="229"/>
    </location>
</feature>
<accession>A0AAU9G3P9</accession>
<evidence type="ECO:0000256" key="1">
    <source>
        <dbReference type="SAM" id="MobiDB-lite"/>
    </source>
</evidence>
<dbReference type="AlphaFoldDB" id="A0AAU9G3P9"/>
<evidence type="ECO:0000313" key="2">
    <source>
        <dbReference type="EMBL" id="BFG02356.1"/>
    </source>
</evidence>
<feature type="compositionally biased region" description="Polar residues" evidence="1">
    <location>
        <begin position="25"/>
        <end position="34"/>
    </location>
</feature>
<dbReference type="EMBL" id="AP029266">
    <property type="protein sequence ID" value="BFG02356.1"/>
    <property type="molecule type" value="Genomic_DNA"/>
</dbReference>
<protein>
    <submittedName>
        <fullName evidence="2">Uncharacterized protein</fullName>
    </submittedName>
</protein>
<feature type="compositionally biased region" description="Basic and acidic residues" evidence="1">
    <location>
        <begin position="1"/>
        <end position="20"/>
    </location>
</feature>